<organism evidence="5 6">
    <name type="scientific">Evansella caseinilytica</name>
    <dbReference type="NCBI Taxonomy" id="1503961"/>
    <lineage>
        <taxon>Bacteria</taxon>
        <taxon>Bacillati</taxon>
        <taxon>Bacillota</taxon>
        <taxon>Bacilli</taxon>
        <taxon>Bacillales</taxon>
        <taxon>Bacillaceae</taxon>
        <taxon>Evansella</taxon>
    </lineage>
</organism>
<evidence type="ECO:0000256" key="1">
    <source>
        <dbReference type="ARBA" id="ARBA00004288"/>
    </source>
</evidence>
<evidence type="ECO:0000256" key="2">
    <source>
        <dbReference type="ARBA" id="ARBA00006573"/>
    </source>
</evidence>
<dbReference type="HAMAP" id="MF_00667">
    <property type="entry name" value="SspH"/>
    <property type="match status" value="1"/>
</dbReference>
<dbReference type="NCBIfam" id="TIGR02861">
    <property type="entry name" value="SASP_H"/>
    <property type="match status" value="1"/>
</dbReference>
<dbReference type="OrthoDB" id="1683648at2"/>
<evidence type="ECO:0000313" key="6">
    <source>
        <dbReference type="Proteomes" id="UP000198935"/>
    </source>
</evidence>
<dbReference type="Proteomes" id="UP000198935">
    <property type="component" value="Unassembled WGS sequence"/>
</dbReference>
<protein>
    <recommendedName>
        <fullName evidence="4">Small, acid-soluble spore protein H</fullName>
        <shortName evidence="4">SASP H</shortName>
    </recommendedName>
</protein>
<dbReference type="InterPro" id="IPR012610">
    <property type="entry name" value="SASP_SspH"/>
</dbReference>
<comment type="induction">
    <text evidence="4">Expressed only in the forespore compartment of sporulating cells.</text>
</comment>
<evidence type="ECO:0000313" key="5">
    <source>
        <dbReference type="EMBL" id="SDZ23678.1"/>
    </source>
</evidence>
<gene>
    <name evidence="4" type="primary">sspH</name>
    <name evidence="5" type="ORF">SAMN05421736_10855</name>
</gene>
<accession>A0A1H3REN5</accession>
<keyword evidence="3 4" id="KW-0749">Sporulation</keyword>
<dbReference type="Pfam" id="PF08141">
    <property type="entry name" value="SspH"/>
    <property type="match status" value="1"/>
</dbReference>
<sequence length="66" mass="7520">MDTRRAQEIIDSPVMINVTHQGVPIYIKDVDPDRETATIYPMDDTGNEQEVDVNALIENAEQNRPH</sequence>
<comment type="subcellular location">
    <subcellularLocation>
        <location evidence="1 4">Spore core</location>
    </subcellularLocation>
</comment>
<comment type="similarity">
    <text evidence="2 4">Belongs to the SspH family.</text>
</comment>
<dbReference type="GO" id="GO:0030436">
    <property type="term" value="P:asexual sporulation"/>
    <property type="evidence" value="ECO:0007669"/>
    <property type="project" value="UniProtKB-UniRule"/>
</dbReference>
<keyword evidence="6" id="KW-1185">Reference proteome</keyword>
<dbReference type="AlphaFoldDB" id="A0A1H3REN5"/>
<evidence type="ECO:0000256" key="4">
    <source>
        <dbReference type="HAMAP-Rule" id="MF_00667"/>
    </source>
</evidence>
<dbReference type="GO" id="GO:0030435">
    <property type="term" value="P:sporulation resulting in formation of a cellular spore"/>
    <property type="evidence" value="ECO:0007669"/>
    <property type="project" value="UniProtKB-KW"/>
</dbReference>
<name>A0A1H3REN5_9BACI</name>
<reference evidence="6" key="1">
    <citation type="submission" date="2016-10" db="EMBL/GenBank/DDBJ databases">
        <authorList>
            <person name="Varghese N."/>
            <person name="Submissions S."/>
        </authorList>
    </citation>
    <scope>NUCLEOTIDE SEQUENCE [LARGE SCALE GENOMIC DNA]</scope>
    <source>
        <strain evidence="6">SP</strain>
    </source>
</reference>
<dbReference type="GO" id="GO:0042601">
    <property type="term" value="C:endospore-forming forespore"/>
    <property type="evidence" value="ECO:0007669"/>
    <property type="project" value="InterPro"/>
</dbReference>
<dbReference type="EMBL" id="FNPI01000008">
    <property type="protein sequence ID" value="SDZ23678.1"/>
    <property type="molecule type" value="Genomic_DNA"/>
</dbReference>
<evidence type="ECO:0000256" key="3">
    <source>
        <dbReference type="ARBA" id="ARBA00022969"/>
    </source>
</evidence>
<proteinExistence type="evidence at transcript level"/>